<name>A0A1Q6A567_9SPHI</name>
<dbReference type="Proteomes" id="UP000186720">
    <property type="component" value="Unassembled WGS sequence"/>
</dbReference>
<comment type="caution">
    <text evidence="1">The sequence shown here is derived from an EMBL/GenBank/DDBJ whole genome shotgun (WGS) entry which is preliminary data.</text>
</comment>
<keyword evidence="2" id="KW-1185">Reference proteome</keyword>
<dbReference type="AlphaFoldDB" id="A0A1Q6A567"/>
<reference evidence="1 2" key="1">
    <citation type="submission" date="2016-11" db="EMBL/GenBank/DDBJ databases">
        <title>Whole Genome Sequencing of Mucilaginibacter polytrichastri RG4-7(T) isolated from the moss sample.</title>
        <authorList>
            <person name="Li Y."/>
        </authorList>
    </citation>
    <scope>NUCLEOTIDE SEQUENCE [LARGE SCALE GENOMIC DNA]</scope>
    <source>
        <strain evidence="1 2">RG4-7</strain>
    </source>
</reference>
<protein>
    <submittedName>
        <fullName evidence="1">Uncharacterized protein</fullName>
    </submittedName>
</protein>
<gene>
    <name evidence="1" type="ORF">RG47T_4623</name>
</gene>
<proteinExistence type="predicted"/>
<evidence type="ECO:0000313" key="1">
    <source>
        <dbReference type="EMBL" id="OKS89142.1"/>
    </source>
</evidence>
<organism evidence="1 2">
    <name type="scientific">Mucilaginibacter polytrichastri</name>
    <dbReference type="NCBI Taxonomy" id="1302689"/>
    <lineage>
        <taxon>Bacteria</taxon>
        <taxon>Pseudomonadati</taxon>
        <taxon>Bacteroidota</taxon>
        <taxon>Sphingobacteriia</taxon>
        <taxon>Sphingobacteriales</taxon>
        <taxon>Sphingobacteriaceae</taxon>
        <taxon>Mucilaginibacter</taxon>
    </lineage>
</organism>
<dbReference type="EMBL" id="MPPL01000001">
    <property type="protein sequence ID" value="OKS89142.1"/>
    <property type="molecule type" value="Genomic_DNA"/>
</dbReference>
<sequence>MKDFLPQFSWYLIAPGSNTPLYHQAITGKVDKLLLPE</sequence>
<evidence type="ECO:0000313" key="2">
    <source>
        <dbReference type="Proteomes" id="UP000186720"/>
    </source>
</evidence>
<accession>A0A1Q6A567</accession>